<accession>K2F4U1</accession>
<reference evidence="1" key="1">
    <citation type="journal article" date="2012" name="Science">
        <title>Fermentation, hydrogen, and sulfur metabolism in multiple uncultivated bacterial phyla.</title>
        <authorList>
            <person name="Wrighton K.C."/>
            <person name="Thomas B.C."/>
            <person name="Sharon I."/>
            <person name="Miller C.S."/>
            <person name="Castelle C.J."/>
            <person name="VerBerkmoes N.C."/>
            <person name="Wilkins M.J."/>
            <person name="Hettich R.L."/>
            <person name="Lipton M.S."/>
            <person name="Williams K.H."/>
            <person name="Long P.E."/>
            <person name="Banfield J.F."/>
        </authorList>
    </citation>
    <scope>NUCLEOTIDE SEQUENCE [LARGE SCALE GENOMIC DNA]</scope>
</reference>
<protein>
    <submittedName>
        <fullName evidence="1">Transport protein</fullName>
    </submittedName>
</protein>
<comment type="caution">
    <text evidence="1">The sequence shown here is derived from an EMBL/GenBank/DDBJ whole genome shotgun (WGS) entry which is preliminary data.</text>
</comment>
<dbReference type="Gene3D" id="1.20.1250.20">
    <property type="entry name" value="MFS general substrate transporter like domains"/>
    <property type="match status" value="1"/>
</dbReference>
<gene>
    <name evidence="1" type="ORF">ACD_4C00440G0002</name>
</gene>
<proteinExistence type="predicted"/>
<dbReference type="PANTHER" id="PTHR23530:SF1">
    <property type="entry name" value="PERMEASE, MAJOR FACILITATOR SUPERFAMILY-RELATED"/>
    <property type="match status" value="1"/>
</dbReference>
<evidence type="ECO:0000313" key="1">
    <source>
        <dbReference type="EMBL" id="EKE26096.1"/>
    </source>
</evidence>
<dbReference type="PANTHER" id="PTHR23530">
    <property type="entry name" value="TRANSPORT PROTEIN-RELATED"/>
    <property type="match status" value="1"/>
</dbReference>
<dbReference type="InterPro" id="IPR036259">
    <property type="entry name" value="MFS_trans_sf"/>
</dbReference>
<sequence>MDTLKKTAERNIKLYTWINFLSWILFLAPVIWALKYLVWLSIPQIILISNILTLTVWLFELPTSLIADTIWRKKSLVYSVISNFVASAVIFIFPTYIWFIIASFFGWLYFSFWSWAWQAFLDENLKICWRQKDFWKLIWDFWFAEKFGSLITPILASLILLLTKNFDEIIGYRILAFLDVFVSLFLVIMVFKLIDTTIITENISWIRNILNDNIKTAKKWLKNVFYNSKLRLILIYRSLSNHVAFFYVILLPFLLKQWMPDWYSWIIITISAIWAMLASKFSYKISEKFSYNFSWVFSSVIQWILLIIAWFVLKNWILVILIYIIFDIFEHLWYPAWNHIVVENSQGIAVATTRSIIFWIFALYTTVWKQFLALFPIEYALVWSWIFILGINLIFWKKILELKTI</sequence>
<dbReference type="AlphaFoldDB" id="K2F4U1"/>
<name>K2F4U1_9BACT</name>
<dbReference type="InterPro" id="IPR053160">
    <property type="entry name" value="MFS_DHA3_Transporter"/>
</dbReference>
<dbReference type="EMBL" id="AMFJ01000956">
    <property type="protein sequence ID" value="EKE26096.1"/>
    <property type="molecule type" value="Genomic_DNA"/>
</dbReference>
<dbReference type="SUPFAM" id="SSF103473">
    <property type="entry name" value="MFS general substrate transporter"/>
    <property type="match status" value="1"/>
</dbReference>
<organism evidence="1">
    <name type="scientific">uncultured bacterium</name>
    <name type="common">gcode 4</name>
    <dbReference type="NCBI Taxonomy" id="1234023"/>
    <lineage>
        <taxon>Bacteria</taxon>
        <taxon>environmental samples</taxon>
    </lineage>
</organism>